<gene>
    <name evidence="2" type="ORF">E1295_19425</name>
</gene>
<dbReference type="EMBL" id="SMLD01000047">
    <property type="protein sequence ID" value="TDE50199.1"/>
    <property type="molecule type" value="Genomic_DNA"/>
</dbReference>
<feature type="region of interest" description="Disordered" evidence="1">
    <location>
        <begin position="1"/>
        <end position="37"/>
    </location>
</feature>
<sequence length="111" mass="11685">MRAARRNTLRRAASRSPGGPPPRITDHGSRITDHGSRITLVTSRRPVARVCVAGPRPTRRRLTGQVTGQVIGQLTGQLTGRVTGQVERLCGQATLVAGADQVSQAAGETAP</sequence>
<protein>
    <submittedName>
        <fullName evidence="2">Uncharacterized protein</fullName>
    </submittedName>
</protein>
<dbReference type="AlphaFoldDB" id="A0A4R5FGW9"/>
<evidence type="ECO:0000313" key="2">
    <source>
        <dbReference type="EMBL" id="TDE50199.1"/>
    </source>
</evidence>
<name>A0A4R5FGW9_9ACTN</name>
<evidence type="ECO:0000256" key="1">
    <source>
        <dbReference type="SAM" id="MobiDB-lite"/>
    </source>
</evidence>
<dbReference type="Proteomes" id="UP000295136">
    <property type="component" value="Unassembled WGS sequence"/>
</dbReference>
<comment type="caution">
    <text evidence="2">The sequence shown here is derived from an EMBL/GenBank/DDBJ whole genome shotgun (WGS) entry which is preliminary data.</text>
</comment>
<organism evidence="2 3">
    <name type="scientific">Nonomuraea mesophila</name>
    <dbReference type="NCBI Taxonomy" id="2530382"/>
    <lineage>
        <taxon>Bacteria</taxon>
        <taxon>Bacillati</taxon>
        <taxon>Actinomycetota</taxon>
        <taxon>Actinomycetes</taxon>
        <taxon>Streptosporangiales</taxon>
        <taxon>Streptosporangiaceae</taxon>
        <taxon>Nonomuraea</taxon>
    </lineage>
</organism>
<reference evidence="2 3" key="1">
    <citation type="submission" date="2019-03" db="EMBL/GenBank/DDBJ databases">
        <title>Draft genome sequences of novel Actinobacteria.</title>
        <authorList>
            <person name="Sahin N."/>
            <person name="Ay H."/>
            <person name="Saygin H."/>
        </authorList>
    </citation>
    <scope>NUCLEOTIDE SEQUENCE [LARGE SCALE GENOMIC DNA]</scope>
    <source>
        <strain evidence="2 3">6K102</strain>
    </source>
</reference>
<keyword evidence="3" id="KW-1185">Reference proteome</keyword>
<evidence type="ECO:0000313" key="3">
    <source>
        <dbReference type="Proteomes" id="UP000295136"/>
    </source>
</evidence>
<feature type="compositionally biased region" description="Basic and acidic residues" evidence="1">
    <location>
        <begin position="24"/>
        <end position="36"/>
    </location>
</feature>
<accession>A0A4R5FGW9</accession>
<proteinExistence type="predicted"/>
<feature type="compositionally biased region" description="Basic residues" evidence="1">
    <location>
        <begin position="1"/>
        <end position="13"/>
    </location>
</feature>